<gene>
    <name evidence="1" type="ORF">FA13DRAFT_1815177</name>
</gene>
<protein>
    <recommendedName>
        <fullName evidence="3">F-box domain-containing protein</fullName>
    </recommendedName>
</protein>
<evidence type="ECO:0000313" key="1">
    <source>
        <dbReference type="EMBL" id="TEB29375.1"/>
    </source>
</evidence>
<name>A0A4Y7T5H4_COPMI</name>
<dbReference type="Gene3D" id="3.80.10.10">
    <property type="entry name" value="Ribonuclease Inhibitor"/>
    <property type="match status" value="1"/>
</dbReference>
<proteinExistence type="predicted"/>
<evidence type="ECO:0008006" key="3">
    <source>
        <dbReference type="Google" id="ProtNLM"/>
    </source>
</evidence>
<evidence type="ECO:0000313" key="2">
    <source>
        <dbReference type="Proteomes" id="UP000298030"/>
    </source>
</evidence>
<accession>A0A4Y7T5H4</accession>
<sequence>MPISAITTAPTEILHQVFWFVASGTSEERDPFLPLRLSSVNEQWRHIVLDYPLLWTILPPITLGGDTGVKSIHRTRKTTSLYLARSGGLPINFDLSVQDELWDKRKNIVLEVIRLLASECQRWEGVTIRFSKFWYEHLFPPIRGRLLLLSDLNISSPSYYWEDIAASSFDAFAIAPRLRRLCYNVRWVNNIGHATPGPEVTFPWTQLESIHYTTLREDVYTVIMDANTTELRSLVYAEAHFRALPRLSPFTLPQITTMRLRALIFSCDIITHLSELILPALTHFELWGRMMWAGPSNDQYPSMSGLVRRSGCSLKRLALASSNKPVEYSDFCELLSLCPELESLDIPLPDNGSTIFNSLIVEPFQSVSTPIVPKLRTLGLHYHSGALLQPDFGIPDCVNALVEAIQSRSPPRGGLLEEVNFFWTSTLALHNMLFVGNSAFDIPDGGVDTKADKMFNDAGRLALHEHLQGRSSESSWQAAYYSPAFVVNMDLFMRTLEGRKVNKTNTMPLLRYGYLGALHNLSQEAPGVIVGDRVFRFRTRARKLLSKWKPSILRDTRRFGHRWCQYNEGDLSLKWNKASESDADIWKDILTTRKPPGLDPKAWSGCFEARPRVPVIL</sequence>
<reference evidence="1 2" key="1">
    <citation type="journal article" date="2019" name="Nat. Ecol. Evol.">
        <title>Megaphylogeny resolves global patterns of mushroom evolution.</title>
        <authorList>
            <person name="Varga T."/>
            <person name="Krizsan K."/>
            <person name="Foldi C."/>
            <person name="Dima B."/>
            <person name="Sanchez-Garcia M."/>
            <person name="Sanchez-Ramirez S."/>
            <person name="Szollosi G.J."/>
            <person name="Szarkandi J.G."/>
            <person name="Papp V."/>
            <person name="Albert L."/>
            <person name="Andreopoulos W."/>
            <person name="Angelini C."/>
            <person name="Antonin V."/>
            <person name="Barry K.W."/>
            <person name="Bougher N.L."/>
            <person name="Buchanan P."/>
            <person name="Buyck B."/>
            <person name="Bense V."/>
            <person name="Catcheside P."/>
            <person name="Chovatia M."/>
            <person name="Cooper J."/>
            <person name="Damon W."/>
            <person name="Desjardin D."/>
            <person name="Finy P."/>
            <person name="Geml J."/>
            <person name="Haridas S."/>
            <person name="Hughes K."/>
            <person name="Justo A."/>
            <person name="Karasinski D."/>
            <person name="Kautmanova I."/>
            <person name="Kiss B."/>
            <person name="Kocsube S."/>
            <person name="Kotiranta H."/>
            <person name="LaButti K.M."/>
            <person name="Lechner B.E."/>
            <person name="Liimatainen K."/>
            <person name="Lipzen A."/>
            <person name="Lukacs Z."/>
            <person name="Mihaltcheva S."/>
            <person name="Morgado L.N."/>
            <person name="Niskanen T."/>
            <person name="Noordeloos M.E."/>
            <person name="Ohm R.A."/>
            <person name="Ortiz-Santana B."/>
            <person name="Ovrebo C."/>
            <person name="Racz N."/>
            <person name="Riley R."/>
            <person name="Savchenko A."/>
            <person name="Shiryaev A."/>
            <person name="Soop K."/>
            <person name="Spirin V."/>
            <person name="Szebenyi C."/>
            <person name="Tomsovsky M."/>
            <person name="Tulloss R.E."/>
            <person name="Uehling J."/>
            <person name="Grigoriev I.V."/>
            <person name="Vagvolgyi C."/>
            <person name="Papp T."/>
            <person name="Martin F.M."/>
            <person name="Miettinen O."/>
            <person name="Hibbett D.S."/>
            <person name="Nagy L.G."/>
        </authorList>
    </citation>
    <scope>NUCLEOTIDE SEQUENCE [LARGE SCALE GENOMIC DNA]</scope>
    <source>
        <strain evidence="1 2">FP101781</strain>
    </source>
</reference>
<dbReference type="EMBL" id="QPFP01000027">
    <property type="protein sequence ID" value="TEB29375.1"/>
    <property type="molecule type" value="Genomic_DNA"/>
</dbReference>
<keyword evidence="2" id="KW-1185">Reference proteome</keyword>
<dbReference type="AlphaFoldDB" id="A0A4Y7T5H4"/>
<dbReference type="Proteomes" id="UP000298030">
    <property type="component" value="Unassembled WGS sequence"/>
</dbReference>
<organism evidence="1 2">
    <name type="scientific">Coprinellus micaceus</name>
    <name type="common">Glistening ink-cap mushroom</name>
    <name type="synonym">Coprinus micaceus</name>
    <dbReference type="NCBI Taxonomy" id="71717"/>
    <lineage>
        <taxon>Eukaryota</taxon>
        <taxon>Fungi</taxon>
        <taxon>Dikarya</taxon>
        <taxon>Basidiomycota</taxon>
        <taxon>Agaricomycotina</taxon>
        <taxon>Agaricomycetes</taxon>
        <taxon>Agaricomycetidae</taxon>
        <taxon>Agaricales</taxon>
        <taxon>Agaricineae</taxon>
        <taxon>Psathyrellaceae</taxon>
        <taxon>Coprinellus</taxon>
    </lineage>
</organism>
<dbReference type="InterPro" id="IPR032675">
    <property type="entry name" value="LRR_dom_sf"/>
</dbReference>
<dbReference type="OrthoDB" id="2895182at2759"/>
<comment type="caution">
    <text evidence="1">The sequence shown here is derived from an EMBL/GenBank/DDBJ whole genome shotgun (WGS) entry which is preliminary data.</text>
</comment>